<dbReference type="AlphaFoldDB" id="X1D3P9"/>
<dbReference type="InterPro" id="IPR009057">
    <property type="entry name" value="Homeodomain-like_sf"/>
</dbReference>
<sequence length="131" mass="15093">MTKKKIKRYSEAIKRQVVAEYETGISISDLQKKYGITGGMTIPSWIKKYAKQGFRHELVRIQTAEEASRVKELEQQVQELEQTLGKVVLEKLKLESILEELEETYGVDVKKNAVRSSQDFPKKSESSKDEQ</sequence>
<dbReference type="InterPro" id="IPR036388">
    <property type="entry name" value="WH-like_DNA-bd_sf"/>
</dbReference>
<dbReference type="GO" id="GO:0004803">
    <property type="term" value="F:transposase activity"/>
    <property type="evidence" value="ECO:0007669"/>
    <property type="project" value="InterPro"/>
</dbReference>
<dbReference type="SUPFAM" id="SSF46689">
    <property type="entry name" value="Homeodomain-like"/>
    <property type="match status" value="1"/>
</dbReference>
<dbReference type="GO" id="GO:0003677">
    <property type="term" value="F:DNA binding"/>
    <property type="evidence" value="ECO:0007669"/>
    <property type="project" value="InterPro"/>
</dbReference>
<dbReference type="Pfam" id="PF01527">
    <property type="entry name" value="HTH_Tnp_1"/>
    <property type="match status" value="1"/>
</dbReference>
<dbReference type="InterPro" id="IPR002514">
    <property type="entry name" value="Transposase_8"/>
</dbReference>
<evidence type="ECO:0000313" key="2">
    <source>
        <dbReference type="EMBL" id="GAH14817.1"/>
    </source>
</evidence>
<proteinExistence type="predicted"/>
<evidence type="ECO:0008006" key="3">
    <source>
        <dbReference type="Google" id="ProtNLM"/>
    </source>
</evidence>
<reference evidence="2" key="1">
    <citation type="journal article" date="2014" name="Front. Microbiol.">
        <title>High frequency of phylogenetically diverse reductive dehalogenase-homologous genes in deep subseafloor sedimentary metagenomes.</title>
        <authorList>
            <person name="Kawai M."/>
            <person name="Futagami T."/>
            <person name="Toyoda A."/>
            <person name="Takaki Y."/>
            <person name="Nishi S."/>
            <person name="Hori S."/>
            <person name="Arai W."/>
            <person name="Tsubouchi T."/>
            <person name="Morono Y."/>
            <person name="Uchiyama I."/>
            <person name="Ito T."/>
            <person name="Fujiyama A."/>
            <person name="Inagaki F."/>
            <person name="Takami H."/>
        </authorList>
    </citation>
    <scope>NUCLEOTIDE SEQUENCE</scope>
    <source>
        <strain evidence="2">Expedition CK06-06</strain>
    </source>
</reference>
<protein>
    <recommendedName>
        <fullName evidence="3">Transposase</fullName>
    </recommendedName>
</protein>
<dbReference type="Gene3D" id="1.10.10.10">
    <property type="entry name" value="Winged helix-like DNA-binding domain superfamily/Winged helix DNA-binding domain"/>
    <property type="match status" value="1"/>
</dbReference>
<evidence type="ECO:0000256" key="1">
    <source>
        <dbReference type="SAM" id="Coils"/>
    </source>
</evidence>
<dbReference type="GO" id="GO:0006313">
    <property type="term" value="P:DNA transposition"/>
    <property type="evidence" value="ECO:0007669"/>
    <property type="project" value="InterPro"/>
</dbReference>
<dbReference type="EMBL" id="BART01030158">
    <property type="protein sequence ID" value="GAH14817.1"/>
    <property type="molecule type" value="Genomic_DNA"/>
</dbReference>
<comment type="caution">
    <text evidence="2">The sequence shown here is derived from an EMBL/GenBank/DDBJ whole genome shotgun (WGS) entry which is preliminary data.</text>
</comment>
<gene>
    <name evidence="2" type="ORF">S01H4_52729</name>
</gene>
<keyword evidence="1" id="KW-0175">Coiled coil</keyword>
<feature type="coiled-coil region" evidence="1">
    <location>
        <begin position="63"/>
        <end position="90"/>
    </location>
</feature>
<accession>X1D3P9</accession>
<organism evidence="2">
    <name type="scientific">marine sediment metagenome</name>
    <dbReference type="NCBI Taxonomy" id="412755"/>
    <lineage>
        <taxon>unclassified sequences</taxon>
        <taxon>metagenomes</taxon>
        <taxon>ecological metagenomes</taxon>
    </lineage>
</organism>
<name>X1D3P9_9ZZZZ</name>